<protein>
    <submittedName>
        <fullName evidence="5">Uncharacterized protein</fullName>
    </submittedName>
</protein>
<gene>
    <name evidence="3" type="ORF">BJG266_LOCUS10916</name>
    <name evidence="4" type="ORF">QVE165_LOCUS22952</name>
    <name evidence="5" type="ORF">QVE165_LOCUS23048</name>
</gene>
<organism evidence="5 6">
    <name type="scientific">Adineta steineri</name>
    <dbReference type="NCBI Taxonomy" id="433720"/>
    <lineage>
        <taxon>Eukaryota</taxon>
        <taxon>Metazoa</taxon>
        <taxon>Spiralia</taxon>
        <taxon>Gnathifera</taxon>
        <taxon>Rotifera</taxon>
        <taxon>Eurotatoria</taxon>
        <taxon>Bdelloidea</taxon>
        <taxon>Adinetida</taxon>
        <taxon>Adinetidae</taxon>
        <taxon>Adineta</taxon>
    </lineage>
</organism>
<evidence type="ECO:0000313" key="5">
    <source>
        <dbReference type="EMBL" id="CAF1151569.1"/>
    </source>
</evidence>
<evidence type="ECO:0000313" key="6">
    <source>
        <dbReference type="Proteomes" id="UP000663832"/>
    </source>
</evidence>
<reference evidence="5" key="1">
    <citation type="submission" date="2021-02" db="EMBL/GenBank/DDBJ databases">
        <authorList>
            <person name="Nowell W R."/>
        </authorList>
    </citation>
    <scope>NUCLEOTIDE SEQUENCE</scope>
</reference>
<name>A0A814SX38_9BILA</name>
<dbReference type="EMBL" id="CAJNOM010000154">
    <property type="protein sequence ID" value="CAF1151569.1"/>
    <property type="molecule type" value="Genomic_DNA"/>
</dbReference>
<dbReference type="PANTHER" id="PTHR28348:SF1">
    <property type="entry name" value="UPF0193 PROTEIN EVG1"/>
    <property type="match status" value="1"/>
</dbReference>
<evidence type="ECO:0000256" key="2">
    <source>
        <dbReference type="SAM" id="MobiDB-lite"/>
    </source>
</evidence>
<dbReference type="AlphaFoldDB" id="A0A814SX38"/>
<dbReference type="PANTHER" id="PTHR28348">
    <property type="entry name" value="UPF0193 PROTEIN EVG1"/>
    <property type="match status" value="1"/>
</dbReference>
<sequence>MAKKPPTLFTDGGLWNNGRPEHKTEMTRVEKTIADEARVNNFQFSQLTSGMLRGATLSAKPEASSIQSSVPIKKRVKPIRPSNTSNPSGLRTYNDIVKSNAYAQPDYYPGPIKGRTDYEKDRLGNLMAYGIDPSKMPYEPAEHLSSSHEIDRFDELVLEIEERKEFLEQMILLGKRKEYQEIISNEIADKIREMEQIDRQRSKALEKRLNKR</sequence>
<comment type="caution">
    <text evidence="5">The sequence shown here is derived from an EMBL/GenBank/DDBJ whole genome shotgun (WGS) entry which is preliminary data.</text>
</comment>
<keyword evidence="6" id="KW-1185">Reference proteome</keyword>
<accession>A0A814SX38</accession>
<evidence type="ECO:0000313" key="3">
    <source>
        <dbReference type="EMBL" id="CAF0909419.1"/>
    </source>
</evidence>
<dbReference type="Proteomes" id="UP000663877">
    <property type="component" value="Unassembled WGS sequence"/>
</dbReference>
<keyword evidence="1" id="KW-0175">Coiled coil</keyword>
<proteinExistence type="predicted"/>
<feature type="region of interest" description="Disordered" evidence="2">
    <location>
        <begin position="1"/>
        <end position="20"/>
    </location>
</feature>
<dbReference type="EMBL" id="CAJNOM010000153">
    <property type="protein sequence ID" value="CAF1149801.1"/>
    <property type="molecule type" value="Genomic_DNA"/>
</dbReference>
<dbReference type="Proteomes" id="UP000663832">
    <property type="component" value="Unassembled WGS sequence"/>
</dbReference>
<evidence type="ECO:0000256" key="1">
    <source>
        <dbReference type="SAM" id="Coils"/>
    </source>
</evidence>
<dbReference type="InterPro" id="IPR007914">
    <property type="entry name" value="UPF0193"/>
</dbReference>
<dbReference type="Pfam" id="PF05250">
    <property type="entry name" value="UPF0193"/>
    <property type="match status" value="1"/>
</dbReference>
<evidence type="ECO:0000313" key="4">
    <source>
        <dbReference type="EMBL" id="CAF1149801.1"/>
    </source>
</evidence>
<feature type="coiled-coil region" evidence="1">
    <location>
        <begin position="150"/>
        <end position="207"/>
    </location>
</feature>
<dbReference type="OrthoDB" id="189770at2759"/>
<dbReference type="EMBL" id="CAJNOI010000039">
    <property type="protein sequence ID" value="CAF0909419.1"/>
    <property type="molecule type" value="Genomic_DNA"/>
</dbReference>